<dbReference type="EMBL" id="CM023484">
    <property type="protein sequence ID" value="KAH6934577.1"/>
    <property type="molecule type" value="Genomic_DNA"/>
</dbReference>
<accession>A0ACB7SHA2</accession>
<evidence type="ECO:0000313" key="1">
    <source>
        <dbReference type="EMBL" id="KAH6934577.1"/>
    </source>
</evidence>
<dbReference type="Proteomes" id="UP000821845">
    <property type="component" value="Chromosome 4"/>
</dbReference>
<organism evidence="1 2">
    <name type="scientific">Hyalomma asiaticum</name>
    <name type="common">Tick</name>
    <dbReference type="NCBI Taxonomy" id="266040"/>
    <lineage>
        <taxon>Eukaryota</taxon>
        <taxon>Metazoa</taxon>
        <taxon>Ecdysozoa</taxon>
        <taxon>Arthropoda</taxon>
        <taxon>Chelicerata</taxon>
        <taxon>Arachnida</taxon>
        <taxon>Acari</taxon>
        <taxon>Parasitiformes</taxon>
        <taxon>Ixodida</taxon>
        <taxon>Ixodoidea</taxon>
        <taxon>Ixodidae</taxon>
        <taxon>Hyalomminae</taxon>
        <taxon>Hyalomma</taxon>
    </lineage>
</organism>
<evidence type="ECO:0000313" key="2">
    <source>
        <dbReference type="Proteomes" id="UP000821845"/>
    </source>
</evidence>
<keyword evidence="2" id="KW-1185">Reference proteome</keyword>
<protein>
    <submittedName>
        <fullName evidence="1">Uncharacterized protein</fullName>
    </submittedName>
</protein>
<proteinExistence type="predicted"/>
<sequence length="303" mass="33951">MLKAAETAHVILFSKSYETQSRRPLRRSKRTRRYRPWTHLAGLLQKRHDLKEAWKNNKLNRHLRASIARLNKEIEAYAKRPCAQQWDDVCEEADVKMCSGSKEGLLKPLMADSDKPSRSGAQLLMERLAHRHTREHGRPAYVAAVTDAEGKLLTAASMRTRHTHEGEELAIALALQSSKAHSKIHTDSKTAARTFAAALVSKQTANLATKAIRKYVAKEAPPDEGNAKIHIAWFPAHMGSLAEEVHRLACELTNRAAAAASSGRVYSDLQSDKDPIITYHELASHYRESRRLFPAPHPKLSPA</sequence>
<reference evidence="1" key="1">
    <citation type="submission" date="2020-05" db="EMBL/GenBank/DDBJ databases">
        <title>Large-scale comparative analyses of tick genomes elucidate their genetic diversity and vector capacities.</title>
        <authorList>
            <person name="Jia N."/>
            <person name="Wang J."/>
            <person name="Shi W."/>
            <person name="Du L."/>
            <person name="Sun Y."/>
            <person name="Zhan W."/>
            <person name="Jiang J."/>
            <person name="Wang Q."/>
            <person name="Zhang B."/>
            <person name="Ji P."/>
            <person name="Sakyi L.B."/>
            <person name="Cui X."/>
            <person name="Yuan T."/>
            <person name="Jiang B."/>
            <person name="Yang W."/>
            <person name="Lam T.T.-Y."/>
            <person name="Chang Q."/>
            <person name="Ding S."/>
            <person name="Wang X."/>
            <person name="Zhu J."/>
            <person name="Ruan X."/>
            <person name="Zhao L."/>
            <person name="Wei J."/>
            <person name="Que T."/>
            <person name="Du C."/>
            <person name="Cheng J."/>
            <person name="Dai P."/>
            <person name="Han X."/>
            <person name="Huang E."/>
            <person name="Gao Y."/>
            <person name="Liu J."/>
            <person name="Shao H."/>
            <person name="Ye R."/>
            <person name="Li L."/>
            <person name="Wei W."/>
            <person name="Wang X."/>
            <person name="Wang C."/>
            <person name="Yang T."/>
            <person name="Huo Q."/>
            <person name="Li W."/>
            <person name="Guo W."/>
            <person name="Chen H."/>
            <person name="Zhou L."/>
            <person name="Ni X."/>
            <person name="Tian J."/>
            <person name="Zhou Y."/>
            <person name="Sheng Y."/>
            <person name="Liu T."/>
            <person name="Pan Y."/>
            <person name="Xia L."/>
            <person name="Li J."/>
            <person name="Zhao F."/>
            <person name="Cao W."/>
        </authorList>
    </citation>
    <scope>NUCLEOTIDE SEQUENCE</scope>
    <source>
        <strain evidence="1">Hyas-2018</strain>
    </source>
</reference>
<comment type="caution">
    <text evidence="1">The sequence shown here is derived from an EMBL/GenBank/DDBJ whole genome shotgun (WGS) entry which is preliminary data.</text>
</comment>
<name>A0ACB7SHA2_HYAAI</name>
<gene>
    <name evidence="1" type="ORF">HPB50_025485</name>
</gene>